<proteinExistence type="inferred from homology"/>
<dbReference type="GO" id="GO:0005975">
    <property type="term" value="P:carbohydrate metabolic process"/>
    <property type="evidence" value="ECO:0007669"/>
    <property type="project" value="InterPro"/>
</dbReference>
<evidence type="ECO:0000256" key="2">
    <source>
        <dbReference type="ARBA" id="ARBA00023277"/>
    </source>
</evidence>
<evidence type="ECO:0000256" key="1">
    <source>
        <dbReference type="ARBA" id="ARBA00006821"/>
    </source>
</evidence>
<dbReference type="Gene3D" id="3.20.110.20">
    <property type="match status" value="1"/>
</dbReference>
<dbReference type="Proteomes" id="UP001319180">
    <property type="component" value="Unassembled WGS sequence"/>
</dbReference>
<dbReference type="InterPro" id="IPR004300">
    <property type="entry name" value="Glyco_hydro_57_N"/>
</dbReference>
<dbReference type="GO" id="GO:0016787">
    <property type="term" value="F:hydrolase activity"/>
    <property type="evidence" value="ECO:0007669"/>
    <property type="project" value="UniProtKB-KW"/>
</dbReference>
<reference evidence="4 5" key="1">
    <citation type="submission" date="2021-05" db="EMBL/GenBank/DDBJ databases">
        <title>A Polyphasic approach of four new species of the genus Ohtaekwangia: Ohtaekwangia histidinii sp. nov., Ohtaekwangia cretensis sp. nov., Ohtaekwangia indiensis sp. nov., Ohtaekwangia reichenbachii sp. nov. from diverse environment.</title>
        <authorList>
            <person name="Octaviana S."/>
        </authorList>
    </citation>
    <scope>NUCLEOTIDE SEQUENCE [LARGE SCALE GENOMIC DNA]</scope>
    <source>
        <strain evidence="4 5">PWU37</strain>
    </source>
</reference>
<keyword evidence="4" id="KW-0378">Hydrolase</keyword>
<keyword evidence="2" id="KW-0119">Carbohydrate metabolism</keyword>
<keyword evidence="5" id="KW-1185">Reference proteome</keyword>
<dbReference type="Pfam" id="PF03065">
    <property type="entry name" value="Glyco_hydro_57"/>
    <property type="match status" value="1"/>
</dbReference>
<feature type="domain" description="Glycoside hydrolase family 57 N-terminal" evidence="3">
    <location>
        <begin position="14"/>
        <end position="293"/>
    </location>
</feature>
<accession>A0AAP2GJX2</accession>
<name>A0AAP2GJX2_9BACT</name>
<evidence type="ECO:0000259" key="3">
    <source>
        <dbReference type="Pfam" id="PF03065"/>
    </source>
</evidence>
<organism evidence="4 5">
    <name type="scientific">Dawidia soli</name>
    <dbReference type="NCBI Taxonomy" id="2782352"/>
    <lineage>
        <taxon>Bacteria</taxon>
        <taxon>Pseudomonadati</taxon>
        <taxon>Bacteroidota</taxon>
        <taxon>Cytophagia</taxon>
        <taxon>Cytophagales</taxon>
        <taxon>Chryseotaleaceae</taxon>
        <taxon>Dawidia</taxon>
    </lineage>
</organism>
<evidence type="ECO:0000313" key="4">
    <source>
        <dbReference type="EMBL" id="MBT1688433.1"/>
    </source>
</evidence>
<dbReference type="EMBL" id="JAHESC010000026">
    <property type="protein sequence ID" value="MBT1688433.1"/>
    <property type="molecule type" value="Genomic_DNA"/>
</dbReference>
<dbReference type="SUPFAM" id="SSF88713">
    <property type="entry name" value="Glycoside hydrolase/deacetylase"/>
    <property type="match status" value="1"/>
</dbReference>
<dbReference type="RefSeq" id="WP_254091660.1">
    <property type="nucleotide sequence ID" value="NZ_JAHESC010000026.1"/>
</dbReference>
<dbReference type="InterPro" id="IPR052046">
    <property type="entry name" value="GH57_Enzymes"/>
</dbReference>
<sequence>MNASPNARPTQELVLYFQVHQPRRLRPFRFFDIGSQREYFNDDLNRSIVERVARQSYLPTNALLLKLIRKHPEIKVTFSISGMALDQFKEYAPEVLDSFKALADTGSVEFLAETDQHSLACMMPGDEFEVQVLDQVAKLHEYFGIRPTVFRNTELIYSDDIGRRVEALGFTGIFTDGVEKILHGRKPHYVYQHPDQTGLKILLRNYRLSDDIAFRFFQNNQPLSVEKYMTWLNGIPAHEQLVVLGMDYETFGEHQRHESILKFLEKFLLTVVKQKHFTLATPSQVIAHTPAVDNLPVPSYISWADEERDLSAWLGNDMQRDAFETMLRMEQDVKSIDDPHLLERWRWLQASDHFYYMSTKKSNDGVVHAYFSPYASPYEAFMNYMNILNDFSYQLSKYERIPVTEKQEGALRSEADRREIHMPTWAMTLQNTYEH</sequence>
<comment type="similarity">
    <text evidence="1">Belongs to the glycosyl hydrolase 57 family.</text>
</comment>
<dbReference type="PANTHER" id="PTHR36306">
    <property type="entry name" value="ALPHA-AMYLASE-RELATED-RELATED"/>
    <property type="match status" value="1"/>
</dbReference>
<dbReference type="InterPro" id="IPR011330">
    <property type="entry name" value="Glyco_hydro/deAcase_b/a-brl"/>
</dbReference>
<gene>
    <name evidence="4" type="ORF">KK078_17815</name>
</gene>
<dbReference type="PANTHER" id="PTHR36306:SF1">
    <property type="entry name" value="ALPHA-AMYLASE-RELATED"/>
    <property type="match status" value="1"/>
</dbReference>
<protein>
    <submittedName>
        <fullName evidence="4">Glycoside hydrolase family 57 protein</fullName>
    </submittedName>
</protein>
<dbReference type="AlphaFoldDB" id="A0AAP2GJX2"/>
<comment type="caution">
    <text evidence="4">The sequence shown here is derived from an EMBL/GenBank/DDBJ whole genome shotgun (WGS) entry which is preliminary data.</text>
</comment>
<dbReference type="CDD" id="cd10795">
    <property type="entry name" value="GH57N_MJA1_like"/>
    <property type="match status" value="1"/>
</dbReference>
<evidence type="ECO:0000313" key="5">
    <source>
        <dbReference type="Proteomes" id="UP001319180"/>
    </source>
</evidence>